<evidence type="ECO:0000256" key="2">
    <source>
        <dbReference type="ARBA" id="ARBA00023125"/>
    </source>
</evidence>
<keyword evidence="1" id="KW-0805">Transcription regulation</keyword>
<dbReference type="InterPro" id="IPR000835">
    <property type="entry name" value="HTH_MarR-typ"/>
</dbReference>
<gene>
    <name evidence="6" type="ORF">DXH78_08265</name>
</gene>
<name>A0A371BAB7_9BRAD</name>
<dbReference type="SUPFAM" id="SSF46785">
    <property type="entry name" value="Winged helix' DNA-binding domain"/>
    <property type="match status" value="1"/>
</dbReference>
<dbReference type="GO" id="GO:0003677">
    <property type="term" value="F:DNA binding"/>
    <property type="evidence" value="ECO:0007669"/>
    <property type="project" value="UniProtKB-KW"/>
</dbReference>
<dbReference type="InterPro" id="IPR055166">
    <property type="entry name" value="Transc_reg_Sar_Rot_HTH"/>
</dbReference>
<dbReference type="EMBL" id="QRGO01000001">
    <property type="protein sequence ID" value="RDV04559.1"/>
    <property type="molecule type" value="Genomic_DNA"/>
</dbReference>
<proteinExistence type="predicted"/>
<dbReference type="Gene3D" id="1.10.10.10">
    <property type="entry name" value="Winged helix-like DNA-binding domain superfamily/Winged helix DNA-binding domain"/>
    <property type="match status" value="1"/>
</dbReference>
<keyword evidence="7" id="KW-1185">Reference proteome</keyword>
<dbReference type="PANTHER" id="PTHR33164">
    <property type="entry name" value="TRANSCRIPTIONAL REGULATOR, MARR FAMILY"/>
    <property type="match status" value="1"/>
</dbReference>
<evidence type="ECO:0000313" key="6">
    <source>
        <dbReference type="EMBL" id="RDV04559.1"/>
    </source>
</evidence>
<protein>
    <submittedName>
        <fullName evidence="6">MarR family transcriptional regulator</fullName>
    </submittedName>
</protein>
<sequence length="214" mass="22861">MFDHVIDGMSPANGNEALMPKKRPVSSRKSSAPSDTPRASAKNLTVSLPGLIFDGSDLKFRELIADLFAAAAGMLALRRALATSVGLSAAEYAILLATWHLQMKGPVGINTLAGQLHVAAANVTAEVGKLVKKGILDKQPHPRDTRAVLIQLTAKGNAILSELTPLLRRINDRLFSGVTANGIEAVASFLHHIADETPNSIRLAKSFKRDRKSV</sequence>
<dbReference type="GO" id="GO:0003700">
    <property type="term" value="F:DNA-binding transcription factor activity"/>
    <property type="evidence" value="ECO:0007669"/>
    <property type="project" value="InterPro"/>
</dbReference>
<dbReference type="InterPro" id="IPR036390">
    <property type="entry name" value="WH_DNA-bd_sf"/>
</dbReference>
<feature type="domain" description="HTH marR-type" evidence="5">
    <location>
        <begin position="60"/>
        <end position="195"/>
    </location>
</feature>
<feature type="region of interest" description="Disordered" evidence="4">
    <location>
        <begin position="1"/>
        <end position="41"/>
    </location>
</feature>
<dbReference type="Proteomes" id="UP000263993">
    <property type="component" value="Unassembled WGS sequence"/>
</dbReference>
<evidence type="ECO:0000256" key="3">
    <source>
        <dbReference type="ARBA" id="ARBA00023163"/>
    </source>
</evidence>
<keyword evidence="3" id="KW-0804">Transcription</keyword>
<evidence type="ECO:0000256" key="1">
    <source>
        <dbReference type="ARBA" id="ARBA00023015"/>
    </source>
</evidence>
<dbReference type="GO" id="GO:0006950">
    <property type="term" value="P:response to stress"/>
    <property type="evidence" value="ECO:0007669"/>
    <property type="project" value="TreeGrafter"/>
</dbReference>
<dbReference type="Pfam" id="PF22381">
    <property type="entry name" value="Staph_reg_Sar_Rot"/>
    <property type="match status" value="1"/>
</dbReference>
<reference evidence="7" key="1">
    <citation type="submission" date="2018-08" db="EMBL/GenBank/DDBJ databases">
        <authorList>
            <person name="Kim S.-J."/>
            <person name="Jung G.-Y."/>
        </authorList>
    </citation>
    <scope>NUCLEOTIDE SEQUENCE [LARGE SCALE GENOMIC DNA]</scope>
    <source>
        <strain evidence="7">GY_H</strain>
    </source>
</reference>
<evidence type="ECO:0000313" key="7">
    <source>
        <dbReference type="Proteomes" id="UP000263993"/>
    </source>
</evidence>
<dbReference type="PANTHER" id="PTHR33164:SF99">
    <property type="entry name" value="MARR FAMILY REGULATORY PROTEIN"/>
    <property type="match status" value="1"/>
</dbReference>
<dbReference type="SMART" id="SM00347">
    <property type="entry name" value="HTH_MARR"/>
    <property type="match status" value="1"/>
</dbReference>
<dbReference type="AlphaFoldDB" id="A0A371BAB7"/>
<evidence type="ECO:0000256" key="4">
    <source>
        <dbReference type="SAM" id="MobiDB-lite"/>
    </source>
</evidence>
<dbReference type="InterPro" id="IPR036388">
    <property type="entry name" value="WH-like_DNA-bd_sf"/>
</dbReference>
<comment type="caution">
    <text evidence="6">The sequence shown here is derived from an EMBL/GenBank/DDBJ whole genome shotgun (WGS) entry which is preliminary data.</text>
</comment>
<dbReference type="InterPro" id="IPR039422">
    <property type="entry name" value="MarR/SlyA-like"/>
</dbReference>
<dbReference type="PROSITE" id="PS50995">
    <property type="entry name" value="HTH_MARR_2"/>
    <property type="match status" value="1"/>
</dbReference>
<accession>A0A371BAB7</accession>
<keyword evidence="2" id="KW-0238">DNA-binding</keyword>
<evidence type="ECO:0000259" key="5">
    <source>
        <dbReference type="PROSITE" id="PS50995"/>
    </source>
</evidence>
<organism evidence="6 7">
    <name type="scientific">Undibacter mobilis</name>
    <dbReference type="NCBI Taxonomy" id="2292256"/>
    <lineage>
        <taxon>Bacteria</taxon>
        <taxon>Pseudomonadati</taxon>
        <taxon>Pseudomonadota</taxon>
        <taxon>Alphaproteobacteria</taxon>
        <taxon>Hyphomicrobiales</taxon>
        <taxon>Nitrobacteraceae</taxon>
        <taxon>Undibacter</taxon>
    </lineage>
</organism>